<sequence length="47" mass="5218">MLQIFLKPFHGSCAGNLEPLSLETAEVSTLQDCERLRLHRMSVDSSG</sequence>
<gene>
    <name evidence="1" type="ORF">COO91_09388</name>
</gene>
<evidence type="ECO:0000313" key="1">
    <source>
        <dbReference type="EMBL" id="AUB43215.1"/>
    </source>
</evidence>
<dbReference type="Proteomes" id="UP000232003">
    <property type="component" value="Plasmid pNFSY04"/>
</dbReference>
<evidence type="ECO:0000313" key="2">
    <source>
        <dbReference type="Proteomes" id="UP000232003"/>
    </source>
</evidence>
<protein>
    <submittedName>
        <fullName evidence="1">Uncharacterized protein</fullName>
    </submittedName>
</protein>
<organism evidence="1 2">
    <name type="scientific">Nostoc flagelliforme CCNUN1</name>
    <dbReference type="NCBI Taxonomy" id="2038116"/>
    <lineage>
        <taxon>Bacteria</taxon>
        <taxon>Bacillati</taxon>
        <taxon>Cyanobacteriota</taxon>
        <taxon>Cyanophyceae</taxon>
        <taxon>Nostocales</taxon>
        <taxon>Nostocaceae</taxon>
        <taxon>Nostoc</taxon>
    </lineage>
</organism>
<reference evidence="1 2" key="1">
    <citation type="submission" date="2017-11" db="EMBL/GenBank/DDBJ databases">
        <title>Complete genome of a free-living desiccation-tolerant cyanobacterium and its photosynthetic adaptation to extreme terrestrial habitat.</title>
        <authorList>
            <person name="Shang J."/>
        </authorList>
    </citation>
    <scope>NUCLEOTIDE SEQUENCE [LARGE SCALE GENOMIC DNA]</scope>
    <source>
        <strain evidence="1 2">CCNUN1</strain>
        <plasmid evidence="2">pnfsy04</plasmid>
    </source>
</reference>
<name>A0A2K8T803_9NOSO</name>
<keyword evidence="2" id="KW-1185">Reference proteome</keyword>
<keyword evidence="1" id="KW-0614">Plasmid</keyword>
<accession>A0A2K8T803</accession>
<geneLocation type="plasmid" evidence="2">
    <name>pnfsy04</name>
</geneLocation>
<dbReference type="EMBL" id="CP024789">
    <property type="protein sequence ID" value="AUB43215.1"/>
    <property type="molecule type" value="Genomic_DNA"/>
</dbReference>
<dbReference type="KEGG" id="nfl:COO91_09388"/>
<proteinExistence type="predicted"/>
<dbReference type="AlphaFoldDB" id="A0A2K8T803"/>